<keyword evidence="2" id="KW-0238">DNA-binding</keyword>
<accession>A0A2V5HTT4</accession>
<dbReference type="SMART" id="SM00066">
    <property type="entry name" value="GAL4"/>
    <property type="match status" value="1"/>
</dbReference>
<dbReference type="CDD" id="cd00067">
    <property type="entry name" value="GAL4"/>
    <property type="match status" value="1"/>
</dbReference>
<gene>
    <name evidence="7" type="ORF">BO99DRAFT_332446</name>
</gene>
<organism evidence="7 8">
    <name type="scientific">Aspergillus violaceofuscus (strain CBS 115571)</name>
    <dbReference type="NCBI Taxonomy" id="1450538"/>
    <lineage>
        <taxon>Eukaryota</taxon>
        <taxon>Fungi</taxon>
        <taxon>Dikarya</taxon>
        <taxon>Ascomycota</taxon>
        <taxon>Pezizomycotina</taxon>
        <taxon>Eurotiomycetes</taxon>
        <taxon>Eurotiomycetidae</taxon>
        <taxon>Eurotiales</taxon>
        <taxon>Aspergillaceae</taxon>
        <taxon>Aspergillus</taxon>
    </lineage>
</organism>
<dbReference type="STRING" id="1450538.A0A2V5HTT4"/>
<evidence type="ECO:0000256" key="1">
    <source>
        <dbReference type="ARBA" id="ARBA00023015"/>
    </source>
</evidence>
<dbReference type="GO" id="GO:0001228">
    <property type="term" value="F:DNA-binding transcription activator activity, RNA polymerase II-specific"/>
    <property type="evidence" value="ECO:0007669"/>
    <property type="project" value="TreeGrafter"/>
</dbReference>
<dbReference type="PANTHER" id="PTHR47784:SF9">
    <property type="entry name" value="ZN(II)2CYS6 TRANSCRIPTION FACTOR (EUROFUNG)"/>
    <property type="match status" value="1"/>
</dbReference>
<evidence type="ECO:0000259" key="6">
    <source>
        <dbReference type="PROSITE" id="PS50048"/>
    </source>
</evidence>
<keyword evidence="1" id="KW-0805">Transcription regulation</keyword>
<name>A0A2V5HTT4_ASPV1</name>
<reference evidence="7 8" key="1">
    <citation type="submission" date="2018-02" db="EMBL/GenBank/DDBJ databases">
        <title>The genomes of Aspergillus section Nigri reveals drivers in fungal speciation.</title>
        <authorList>
            <consortium name="DOE Joint Genome Institute"/>
            <person name="Vesth T.C."/>
            <person name="Nybo J."/>
            <person name="Theobald S."/>
            <person name="Brandl J."/>
            <person name="Frisvad J.C."/>
            <person name="Nielsen K.F."/>
            <person name="Lyhne E.K."/>
            <person name="Kogle M.E."/>
            <person name="Kuo A."/>
            <person name="Riley R."/>
            <person name="Clum A."/>
            <person name="Nolan M."/>
            <person name="Lipzen A."/>
            <person name="Salamov A."/>
            <person name="Henrissat B."/>
            <person name="Wiebenga A."/>
            <person name="De vries R.P."/>
            <person name="Grigoriev I.V."/>
            <person name="Mortensen U.H."/>
            <person name="Andersen M.R."/>
            <person name="Baker S.E."/>
        </authorList>
    </citation>
    <scope>NUCLEOTIDE SEQUENCE [LARGE SCALE GENOMIC DNA]</scope>
    <source>
        <strain evidence="7 8">CBS 115571</strain>
    </source>
</reference>
<protein>
    <recommendedName>
        <fullName evidence="6">Zn(2)-C6 fungal-type domain-containing protein</fullName>
    </recommendedName>
</protein>
<dbReference type="Pfam" id="PF11951">
    <property type="entry name" value="Fungal_trans_2"/>
    <property type="match status" value="1"/>
</dbReference>
<dbReference type="Proteomes" id="UP000249829">
    <property type="component" value="Unassembled WGS sequence"/>
</dbReference>
<evidence type="ECO:0000313" key="8">
    <source>
        <dbReference type="Proteomes" id="UP000249829"/>
    </source>
</evidence>
<dbReference type="InterPro" id="IPR053157">
    <property type="entry name" value="Sterol_Uptake_Regulator"/>
</dbReference>
<dbReference type="PROSITE" id="PS00463">
    <property type="entry name" value="ZN2_CY6_FUNGAL_1"/>
    <property type="match status" value="1"/>
</dbReference>
<dbReference type="SUPFAM" id="SSF57701">
    <property type="entry name" value="Zn2/Cys6 DNA-binding domain"/>
    <property type="match status" value="1"/>
</dbReference>
<evidence type="ECO:0000313" key="7">
    <source>
        <dbReference type="EMBL" id="PYI19690.1"/>
    </source>
</evidence>
<dbReference type="EMBL" id="KZ825132">
    <property type="protein sequence ID" value="PYI19690.1"/>
    <property type="molecule type" value="Genomic_DNA"/>
</dbReference>
<dbReference type="Gene3D" id="4.10.240.10">
    <property type="entry name" value="Zn(2)-C6 fungal-type DNA-binding domain"/>
    <property type="match status" value="1"/>
</dbReference>
<evidence type="ECO:0000256" key="3">
    <source>
        <dbReference type="ARBA" id="ARBA00023163"/>
    </source>
</evidence>
<dbReference type="InterPro" id="IPR001138">
    <property type="entry name" value="Zn2Cys6_DnaBD"/>
</dbReference>
<evidence type="ECO:0000256" key="2">
    <source>
        <dbReference type="ARBA" id="ARBA00023125"/>
    </source>
</evidence>
<keyword evidence="3" id="KW-0804">Transcription</keyword>
<evidence type="ECO:0000256" key="5">
    <source>
        <dbReference type="SAM" id="MobiDB-lite"/>
    </source>
</evidence>
<dbReference type="InterPro" id="IPR036864">
    <property type="entry name" value="Zn2-C6_fun-type_DNA-bd_sf"/>
</dbReference>
<evidence type="ECO:0000256" key="4">
    <source>
        <dbReference type="ARBA" id="ARBA00023242"/>
    </source>
</evidence>
<dbReference type="PANTHER" id="PTHR47784">
    <property type="entry name" value="STEROL UPTAKE CONTROL PROTEIN 2"/>
    <property type="match status" value="1"/>
</dbReference>
<dbReference type="InterPro" id="IPR021858">
    <property type="entry name" value="Fun_TF"/>
</dbReference>
<keyword evidence="4" id="KW-0539">Nucleus</keyword>
<dbReference type="GO" id="GO:0008270">
    <property type="term" value="F:zinc ion binding"/>
    <property type="evidence" value="ECO:0007669"/>
    <property type="project" value="InterPro"/>
</dbReference>
<dbReference type="AlphaFoldDB" id="A0A2V5HTT4"/>
<dbReference type="GO" id="GO:0003677">
    <property type="term" value="F:DNA binding"/>
    <property type="evidence" value="ECO:0007669"/>
    <property type="project" value="UniProtKB-KW"/>
</dbReference>
<proteinExistence type="predicted"/>
<feature type="region of interest" description="Disordered" evidence="5">
    <location>
        <begin position="1"/>
        <end position="36"/>
    </location>
</feature>
<feature type="domain" description="Zn(2)-C6 fungal-type" evidence="6">
    <location>
        <begin position="36"/>
        <end position="66"/>
    </location>
</feature>
<dbReference type="PROSITE" id="PS50048">
    <property type="entry name" value="ZN2_CY6_FUNGAL_2"/>
    <property type="match status" value="1"/>
</dbReference>
<keyword evidence="8" id="KW-1185">Reference proteome</keyword>
<dbReference type="Pfam" id="PF00172">
    <property type="entry name" value="Zn_clus"/>
    <property type="match status" value="1"/>
</dbReference>
<dbReference type="OMA" id="RAICIWL"/>
<sequence>MDITAGLRKFRISSAPKRQSQQRGLSRKSHTKSRGGCQACKSSRVKCDENRPSCRRCCQRRTLCVYGDPHAACNQASLEDHELGWAGHAVGNHSHVNNRLNLTGSWLPGGLSPAPKLIYLLRHTDSCLDATLTSEVGKEIFNRFLLPNCASIPMLHNALLALSARHLQHLQPASTGYQKACWLHTQTATRLLREELAQHPRVLSKLDAVYATALLLNMISFASHERSPYESWVFQPTATARVNYLSWLSVQGGLGYLARVMQQSPQQGFWRLKNERQKLHVFEVPPATRQDLPLSQTLRCALEDLCDVTTGSRPDNNPYYAPLSVIAPMLQRYEVNAHSTNSLLSFGPKISATYRDLLLERDERALLLLMFWLELLCQADVWWITDRAYQESLALRRVLSCSADNRVQIILALCEPSRSKVSVMSFT</sequence>